<evidence type="ECO:0000313" key="2">
    <source>
        <dbReference type="Proteomes" id="UP000249890"/>
    </source>
</evidence>
<accession>A0A2Z2KAW1</accession>
<proteinExistence type="predicted"/>
<dbReference type="EMBL" id="CP021780">
    <property type="protein sequence ID" value="ASA22647.1"/>
    <property type="molecule type" value="Genomic_DNA"/>
</dbReference>
<gene>
    <name evidence="1" type="ORF">B9T62_18745</name>
</gene>
<reference evidence="1 2" key="1">
    <citation type="submission" date="2017-06" db="EMBL/GenBank/DDBJ databases">
        <title>Complete genome sequence of Paenibacillus donghaensis KCTC 13049T isolated from East Sea sediment, South Korea.</title>
        <authorList>
            <person name="Jung B.K."/>
            <person name="Hong S.-J."/>
            <person name="Shin J.-H."/>
        </authorList>
    </citation>
    <scope>NUCLEOTIDE SEQUENCE [LARGE SCALE GENOMIC DNA]</scope>
    <source>
        <strain evidence="1 2">KCTC 13049</strain>
    </source>
</reference>
<dbReference type="AlphaFoldDB" id="A0A2Z2KAW1"/>
<dbReference type="KEGG" id="pdh:B9T62_18745"/>
<dbReference type="Proteomes" id="UP000249890">
    <property type="component" value="Chromosome"/>
</dbReference>
<sequence length="88" mass="10505">MNRYILFGFDAYYPSGGLNDIVTAFNTIEDVKRVVNDCDYQYYQILDMKNGAQYSSYNDDENEECDEIKNQTLNELNRWIEKVIYNFE</sequence>
<keyword evidence="2" id="KW-1185">Reference proteome</keyword>
<name>A0A2Z2KAW1_9BACL</name>
<protein>
    <submittedName>
        <fullName evidence="1">Uncharacterized protein</fullName>
    </submittedName>
</protein>
<evidence type="ECO:0000313" key="1">
    <source>
        <dbReference type="EMBL" id="ASA22647.1"/>
    </source>
</evidence>
<dbReference type="RefSeq" id="WP_087916645.1">
    <property type="nucleotide sequence ID" value="NZ_CP021780.1"/>
</dbReference>
<organism evidence="1 2">
    <name type="scientific">Paenibacillus donghaensis</name>
    <dbReference type="NCBI Taxonomy" id="414771"/>
    <lineage>
        <taxon>Bacteria</taxon>
        <taxon>Bacillati</taxon>
        <taxon>Bacillota</taxon>
        <taxon>Bacilli</taxon>
        <taxon>Bacillales</taxon>
        <taxon>Paenibacillaceae</taxon>
        <taxon>Paenibacillus</taxon>
    </lineage>
</organism>